<sequence length="798" mass="87578">MLTVEIHSFESLKASAAWPAQIAKTYDLLELPLPSWCSDEPYNVSLNVPELSGAPTKPSEDTFENSSLRDFYDLALHTVAIVKAAMCHHDPRCTWPFVRGFTRVLAAMCSQNAIILSHTPFVRPHIFPPGNRFDGIGEMLACHVVQGFKGTDDSSILDDEKLSASEAAFARRHSNTTSSQNCHSGATSNRENHPNGTSTRGSNSAVRSPRGSISSDISDADSIPNLYRSISSESEPSIDVSLNGHIFQGSGKHSYALLPFLCIADARNILELMSSVACQRFVWGISEPAIGFLLSPSDTVMELVLSWVDQSTRIVHIAHNIDQKPGPAIGSFDFSNVASTLRFSQFILNRSSSISAVASDASRLCANNRFDWRSDNPKFGDFEACTPNVAQWVRDVHISCGPPSPTIPPQPTSAKSDSRLEMDTSTRYPTDSVRSDPVRSESLDVPAGGESAPSSQTGKSRLSSSSLAEKSINEQAADQPHLLAYTFDRLSRFLTLVDHPKDLFHEGEEIDKKMQSYATMTAFQWFPPLVEDPFPHVSGALLPHKNALCNRASVIIQSLPTTSTLQQHYQIIIKRQIFVLLYASAGANIIQVRAGIKAYEAQSRHDWDALLYCFYIAGEEIVSHNILYDLFAIHCANVTILYSLERMIHYPKNLLAEEEDLNKLVQTVTAEVSSSSTFYLGVAQNAVNAAGPLSDLYMQASLASTQAATVASSYKSFFDTVEHQQELQRLIQHRSRREPKDGKCDAMCFFAVSSPSSFEPADVVALEFIKHTTGKTASKQKSTPTGKAPNLERGIGDC</sequence>
<proteinExistence type="predicted"/>
<feature type="compositionally biased region" description="Polar residues" evidence="1">
    <location>
        <begin position="775"/>
        <end position="785"/>
    </location>
</feature>
<dbReference type="Proteomes" id="UP001215280">
    <property type="component" value="Unassembled WGS sequence"/>
</dbReference>
<feature type="compositionally biased region" description="Low complexity" evidence="1">
    <location>
        <begin position="454"/>
        <end position="470"/>
    </location>
</feature>
<feature type="region of interest" description="Disordered" evidence="1">
    <location>
        <begin position="400"/>
        <end position="470"/>
    </location>
</feature>
<reference evidence="2" key="1">
    <citation type="submission" date="2023-03" db="EMBL/GenBank/DDBJ databases">
        <title>Massive genome expansion in bonnet fungi (Mycena s.s.) driven by repeated elements and novel gene families across ecological guilds.</title>
        <authorList>
            <consortium name="Lawrence Berkeley National Laboratory"/>
            <person name="Harder C.B."/>
            <person name="Miyauchi S."/>
            <person name="Viragh M."/>
            <person name="Kuo A."/>
            <person name="Thoen E."/>
            <person name="Andreopoulos B."/>
            <person name="Lu D."/>
            <person name="Skrede I."/>
            <person name="Drula E."/>
            <person name="Henrissat B."/>
            <person name="Morin E."/>
            <person name="Kohler A."/>
            <person name="Barry K."/>
            <person name="LaButti K."/>
            <person name="Morin E."/>
            <person name="Salamov A."/>
            <person name="Lipzen A."/>
            <person name="Mereny Z."/>
            <person name="Hegedus B."/>
            <person name="Baldrian P."/>
            <person name="Stursova M."/>
            <person name="Weitz H."/>
            <person name="Taylor A."/>
            <person name="Grigoriev I.V."/>
            <person name="Nagy L.G."/>
            <person name="Martin F."/>
            <person name="Kauserud H."/>
        </authorList>
    </citation>
    <scope>NUCLEOTIDE SEQUENCE</scope>
    <source>
        <strain evidence="2">CBHHK188m</strain>
    </source>
</reference>
<keyword evidence="3" id="KW-1185">Reference proteome</keyword>
<feature type="region of interest" description="Disordered" evidence="1">
    <location>
        <begin position="775"/>
        <end position="798"/>
    </location>
</feature>
<evidence type="ECO:0000256" key="1">
    <source>
        <dbReference type="SAM" id="MobiDB-lite"/>
    </source>
</evidence>
<feature type="region of interest" description="Disordered" evidence="1">
    <location>
        <begin position="168"/>
        <end position="219"/>
    </location>
</feature>
<name>A0AAD7HZS1_9AGAR</name>
<organism evidence="2 3">
    <name type="scientific">Mycena maculata</name>
    <dbReference type="NCBI Taxonomy" id="230809"/>
    <lineage>
        <taxon>Eukaryota</taxon>
        <taxon>Fungi</taxon>
        <taxon>Dikarya</taxon>
        <taxon>Basidiomycota</taxon>
        <taxon>Agaricomycotina</taxon>
        <taxon>Agaricomycetes</taxon>
        <taxon>Agaricomycetidae</taxon>
        <taxon>Agaricales</taxon>
        <taxon>Marasmiineae</taxon>
        <taxon>Mycenaceae</taxon>
        <taxon>Mycena</taxon>
    </lineage>
</organism>
<protein>
    <submittedName>
        <fullName evidence="2">Uncharacterized protein</fullName>
    </submittedName>
</protein>
<comment type="caution">
    <text evidence="2">The sequence shown here is derived from an EMBL/GenBank/DDBJ whole genome shotgun (WGS) entry which is preliminary data.</text>
</comment>
<feature type="compositionally biased region" description="Pro residues" evidence="1">
    <location>
        <begin position="402"/>
        <end position="411"/>
    </location>
</feature>
<feature type="compositionally biased region" description="Basic and acidic residues" evidence="1">
    <location>
        <begin position="433"/>
        <end position="442"/>
    </location>
</feature>
<evidence type="ECO:0000313" key="2">
    <source>
        <dbReference type="EMBL" id="KAJ7731836.1"/>
    </source>
</evidence>
<evidence type="ECO:0000313" key="3">
    <source>
        <dbReference type="Proteomes" id="UP001215280"/>
    </source>
</evidence>
<gene>
    <name evidence="2" type="ORF">DFH07DRAFT_991714</name>
</gene>
<accession>A0AAD7HZS1</accession>
<feature type="compositionally biased region" description="Polar residues" evidence="1">
    <location>
        <begin position="175"/>
        <end position="206"/>
    </location>
</feature>
<dbReference type="AlphaFoldDB" id="A0AAD7HZS1"/>
<dbReference type="EMBL" id="JARJLG010000180">
    <property type="protein sequence ID" value="KAJ7731836.1"/>
    <property type="molecule type" value="Genomic_DNA"/>
</dbReference>